<accession>D5P7B3</accession>
<dbReference type="Proteomes" id="UP000003653">
    <property type="component" value="Unassembled WGS sequence"/>
</dbReference>
<keyword evidence="1" id="KW-0732">Signal</keyword>
<keyword evidence="3" id="KW-1185">Reference proteome</keyword>
<evidence type="ECO:0000313" key="2">
    <source>
        <dbReference type="EMBL" id="EFG78039.1"/>
    </source>
</evidence>
<dbReference type="RefSeq" id="WP_007170924.1">
    <property type="nucleotide sequence ID" value="NZ_GG770557.1"/>
</dbReference>
<feature type="signal peptide" evidence="1">
    <location>
        <begin position="1"/>
        <end position="26"/>
    </location>
</feature>
<evidence type="ECO:0000256" key="1">
    <source>
        <dbReference type="SAM" id="SignalP"/>
    </source>
</evidence>
<feature type="chain" id="PRO_5003075084" evidence="1">
    <location>
        <begin position="27"/>
        <end position="51"/>
    </location>
</feature>
<dbReference type="HOGENOM" id="CLU_3101135_0_0_11"/>
<protein>
    <submittedName>
        <fullName evidence="2">Uncharacterized protein</fullName>
    </submittedName>
</protein>
<comment type="caution">
    <text evidence="2">The sequence shown here is derived from an EMBL/GenBank/DDBJ whole genome shotgun (WGS) entry which is preliminary data.</text>
</comment>
<dbReference type="AlphaFoldDB" id="D5P7B3"/>
<gene>
    <name evidence="2" type="ORF">HMPREF0591_2057</name>
</gene>
<sequence length="51" mass="5264">METLCRGCACLAITFAFMLGGLDAPAHSVADANTQQVLPGAMQTHCPEGTL</sequence>
<reference evidence="2 3" key="1">
    <citation type="submission" date="2010-04" db="EMBL/GenBank/DDBJ databases">
        <authorList>
            <person name="Muzny D."/>
            <person name="Qin X."/>
            <person name="Deng J."/>
            <person name="Jiang H."/>
            <person name="Liu Y."/>
            <person name="Qu J."/>
            <person name="Song X.-Z."/>
            <person name="Zhang L."/>
            <person name="Thornton R."/>
            <person name="Coyle M."/>
            <person name="Francisco L."/>
            <person name="Jackson L."/>
            <person name="Javaid M."/>
            <person name="Korchina V."/>
            <person name="Kovar C."/>
            <person name="Mata R."/>
            <person name="Mathew T."/>
            <person name="Ngo R."/>
            <person name="Nguyen L."/>
            <person name="Nguyen N."/>
            <person name="Okwuonu G."/>
            <person name="Ongeri F."/>
            <person name="Pham C."/>
            <person name="Simmons D."/>
            <person name="Wilczek-Boney K."/>
            <person name="Hale W."/>
            <person name="Jakkamsetti A."/>
            <person name="Pham P."/>
            <person name="Ruth R."/>
            <person name="San Lucas F."/>
            <person name="Warren J."/>
            <person name="Zhang J."/>
            <person name="Zhao Z."/>
            <person name="Zhou C."/>
            <person name="Zhu D."/>
            <person name="Lee S."/>
            <person name="Bess C."/>
            <person name="Blankenburg K."/>
            <person name="Forbes L."/>
            <person name="Fu Q."/>
            <person name="Gubbala S."/>
            <person name="Hirani K."/>
            <person name="Jayaseelan J.C."/>
            <person name="Lara F."/>
            <person name="Munidasa M."/>
            <person name="Palculict T."/>
            <person name="Patil S."/>
            <person name="Pu L.-L."/>
            <person name="Saada N."/>
            <person name="Tang L."/>
            <person name="Weissenberger G."/>
            <person name="Zhu Y."/>
            <person name="Hemphill L."/>
            <person name="Shang Y."/>
            <person name="Youmans B."/>
            <person name="Ayvaz T."/>
            <person name="Ross M."/>
            <person name="Santibanez J."/>
            <person name="Aqrawi P."/>
            <person name="Gross S."/>
            <person name="Joshi V."/>
            <person name="Fowler G."/>
            <person name="Nazareth L."/>
            <person name="Reid J."/>
            <person name="Worley K."/>
            <person name="Petrosino J."/>
            <person name="Highlander S."/>
            <person name="Gibbs R."/>
        </authorList>
    </citation>
    <scope>NUCLEOTIDE SEQUENCE [LARGE SCALE GENOMIC DNA]</scope>
    <source>
        <strain evidence="2 3">ATCC BAA-614</strain>
    </source>
</reference>
<proteinExistence type="predicted"/>
<organism evidence="2 3">
    <name type="scientific">Mycobacterium parascrofulaceum ATCC BAA-614</name>
    <dbReference type="NCBI Taxonomy" id="525368"/>
    <lineage>
        <taxon>Bacteria</taxon>
        <taxon>Bacillati</taxon>
        <taxon>Actinomycetota</taxon>
        <taxon>Actinomycetes</taxon>
        <taxon>Mycobacteriales</taxon>
        <taxon>Mycobacteriaceae</taxon>
        <taxon>Mycobacterium</taxon>
        <taxon>Mycobacterium simiae complex</taxon>
    </lineage>
</organism>
<name>D5P7B3_9MYCO</name>
<evidence type="ECO:0000313" key="3">
    <source>
        <dbReference type="Proteomes" id="UP000003653"/>
    </source>
</evidence>
<dbReference type="EMBL" id="ADNV01000195">
    <property type="protein sequence ID" value="EFG78039.1"/>
    <property type="molecule type" value="Genomic_DNA"/>
</dbReference>